<reference evidence="1" key="2">
    <citation type="journal article" date="2015" name="Fish Shellfish Immunol.">
        <title>Early steps in the European eel (Anguilla anguilla)-Vibrio vulnificus interaction in the gills: Role of the RtxA13 toxin.</title>
        <authorList>
            <person name="Callol A."/>
            <person name="Pajuelo D."/>
            <person name="Ebbesson L."/>
            <person name="Teles M."/>
            <person name="MacKenzie S."/>
            <person name="Amaro C."/>
        </authorList>
    </citation>
    <scope>NUCLEOTIDE SEQUENCE</scope>
</reference>
<evidence type="ECO:0000313" key="1">
    <source>
        <dbReference type="EMBL" id="JAI07176.1"/>
    </source>
</evidence>
<accession>A0A0E9XZ90</accession>
<organism evidence="1">
    <name type="scientific">Anguilla anguilla</name>
    <name type="common">European freshwater eel</name>
    <name type="synonym">Muraena anguilla</name>
    <dbReference type="NCBI Taxonomy" id="7936"/>
    <lineage>
        <taxon>Eukaryota</taxon>
        <taxon>Metazoa</taxon>
        <taxon>Chordata</taxon>
        <taxon>Craniata</taxon>
        <taxon>Vertebrata</taxon>
        <taxon>Euteleostomi</taxon>
        <taxon>Actinopterygii</taxon>
        <taxon>Neopterygii</taxon>
        <taxon>Teleostei</taxon>
        <taxon>Anguilliformes</taxon>
        <taxon>Anguillidae</taxon>
        <taxon>Anguilla</taxon>
    </lineage>
</organism>
<reference evidence="1" key="1">
    <citation type="submission" date="2014-11" db="EMBL/GenBank/DDBJ databases">
        <authorList>
            <person name="Amaro Gonzalez C."/>
        </authorList>
    </citation>
    <scope>NUCLEOTIDE SEQUENCE</scope>
</reference>
<proteinExistence type="predicted"/>
<dbReference type="EMBL" id="GBXM01001402">
    <property type="protein sequence ID" value="JAI07176.1"/>
    <property type="molecule type" value="Transcribed_RNA"/>
</dbReference>
<sequence length="26" mass="3085">MICRSRVAKSSVPWKFEGRFYIASHK</sequence>
<name>A0A0E9XZ90_ANGAN</name>
<protein>
    <submittedName>
        <fullName evidence="1">Uncharacterized protein</fullName>
    </submittedName>
</protein>
<dbReference type="AlphaFoldDB" id="A0A0E9XZ90"/>